<evidence type="ECO:0000256" key="8">
    <source>
        <dbReference type="ARBA" id="ARBA00023242"/>
    </source>
</evidence>
<dbReference type="GO" id="GO:0031369">
    <property type="term" value="F:translation initiation factor binding"/>
    <property type="evidence" value="ECO:0007669"/>
    <property type="project" value="TreeGrafter"/>
</dbReference>
<evidence type="ECO:0000256" key="6">
    <source>
        <dbReference type="ARBA" id="ARBA00023010"/>
    </source>
</evidence>
<dbReference type="Gene3D" id="1.25.40.510">
    <property type="entry name" value="GLE1-like"/>
    <property type="match status" value="1"/>
</dbReference>
<evidence type="ECO:0000256" key="9">
    <source>
        <dbReference type="ARBA" id="ARBA00024680"/>
    </source>
</evidence>
<dbReference type="InterPro" id="IPR038506">
    <property type="entry name" value="GLE1-like_sf"/>
</dbReference>
<keyword evidence="13" id="KW-0175">Coiled coil</keyword>
<reference evidence="14 15" key="1">
    <citation type="submission" date="2020-08" db="EMBL/GenBank/DDBJ databases">
        <authorList>
            <person name="Hejnol A."/>
        </authorList>
    </citation>
    <scope>NUCLEOTIDE SEQUENCE [LARGE SCALE GENOMIC DNA]</scope>
</reference>
<dbReference type="EMBL" id="CAJFCJ010000011">
    <property type="protein sequence ID" value="CAD5119945.1"/>
    <property type="molecule type" value="Genomic_DNA"/>
</dbReference>
<name>A0A7I8VW42_9ANNE</name>
<keyword evidence="7" id="KW-0906">Nuclear pore complex</keyword>
<evidence type="ECO:0000256" key="5">
    <source>
        <dbReference type="ARBA" id="ARBA00022927"/>
    </source>
</evidence>
<protein>
    <recommendedName>
        <fullName evidence="10">mRNA export factor GLE1</fullName>
    </recommendedName>
    <alternativeName>
        <fullName evidence="12">GLE1 RNA export mediator</fullName>
    </alternativeName>
    <alternativeName>
        <fullName evidence="11">Nucleoporin GLE1</fullName>
    </alternativeName>
</protein>
<dbReference type="GO" id="GO:0015031">
    <property type="term" value="P:protein transport"/>
    <property type="evidence" value="ECO:0007669"/>
    <property type="project" value="UniProtKB-KW"/>
</dbReference>
<dbReference type="PANTHER" id="PTHR12960:SF0">
    <property type="entry name" value="MRNA EXPORT FACTOR GLE1"/>
    <property type="match status" value="1"/>
</dbReference>
<evidence type="ECO:0000256" key="1">
    <source>
        <dbReference type="ARBA" id="ARBA00004567"/>
    </source>
</evidence>
<keyword evidence="5" id="KW-0653">Protein transport</keyword>
<dbReference type="GO" id="GO:0005543">
    <property type="term" value="F:phospholipid binding"/>
    <property type="evidence" value="ECO:0007669"/>
    <property type="project" value="TreeGrafter"/>
</dbReference>
<dbReference type="OrthoDB" id="420884at2759"/>
<comment type="similarity">
    <text evidence="2">Belongs to the GLE1 family.</text>
</comment>
<comment type="caution">
    <text evidence="14">The sequence shown here is derived from an EMBL/GenBank/DDBJ whole genome shotgun (WGS) entry which is preliminary data.</text>
</comment>
<evidence type="ECO:0000256" key="10">
    <source>
        <dbReference type="ARBA" id="ARBA00026227"/>
    </source>
</evidence>
<dbReference type="GO" id="GO:0044614">
    <property type="term" value="C:nuclear pore cytoplasmic filaments"/>
    <property type="evidence" value="ECO:0007669"/>
    <property type="project" value="TreeGrafter"/>
</dbReference>
<dbReference type="Proteomes" id="UP000549394">
    <property type="component" value="Unassembled WGS sequence"/>
</dbReference>
<keyword evidence="4" id="KW-0509">mRNA transport</keyword>
<dbReference type="GO" id="GO:0000822">
    <property type="term" value="F:inositol hexakisphosphate binding"/>
    <property type="evidence" value="ECO:0007669"/>
    <property type="project" value="TreeGrafter"/>
</dbReference>
<evidence type="ECO:0000256" key="13">
    <source>
        <dbReference type="SAM" id="Coils"/>
    </source>
</evidence>
<evidence type="ECO:0000313" key="15">
    <source>
        <dbReference type="Proteomes" id="UP000549394"/>
    </source>
</evidence>
<dbReference type="PANTHER" id="PTHR12960">
    <property type="entry name" value="GLE-1-RELATED"/>
    <property type="match status" value="1"/>
</dbReference>
<dbReference type="InterPro" id="IPR012476">
    <property type="entry name" value="GLE1"/>
</dbReference>
<evidence type="ECO:0000313" key="14">
    <source>
        <dbReference type="EMBL" id="CAD5119945.1"/>
    </source>
</evidence>
<dbReference type="CDD" id="cd22249">
    <property type="entry name" value="UDM1_RNF168_RNF169-like"/>
    <property type="match status" value="1"/>
</dbReference>
<evidence type="ECO:0000256" key="7">
    <source>
        <dbReference type="ARBA" id="ARBA00023132"/>
    </source>
</evidence>
<dbReference type="Pfam" id="PF07817">
    <property type="entry name" value="GLE1"/>
    <property type="match status" value="1"/>
</dbReference>
<feature type="coiled-coil region" evidence="13">
    <location>
        <begin position="147"/>
        <end position="250"/>
    </location>
</feature>
<comment type="function">
    <text evidence="9">Required for the export of mRNAs containing poly(A) tails from the nucleus into the cytoplasm. May be involved in the terminal step of the mRNA transport through the nuclear pore complex (NPC).</text>
</comment>
<proteinExistence type="inferred from homology"/>
<keyword evidence="8" id="KW-0539">Nucleus</keyword>
<dbReference type="GO" id="GO:0005737">
    <property type="term" value="C:cytoplasm"/>
    <property type="evidence" value="ECO:0007669"/>
    <property type="project" value="TreeGrafter"/>
</dbReference>
<sequence length="507" mass="58212">MQEYDSFYETLSRSKFSKLEYNFKSFQFEDLFSKDKRSLPDLACSAEKIKNETDNIKHGYKQNKLDKSEEEYNPALCKRQPILETPSFVQSLNPKPTDGDVVIIPYLNLSGNSQRLSSPETKTTAICKLIESFNDIVNAYEDEKKLVLEEEARQQKLADDRKRQEEEQLRLKAQKEEAIKRKQEEELLRRRNEELTAKKKEEERLNNQNKIENTTTANIATMTAGRADVYKKYMDMLEKIRNELQDFMKEEHIESMYLLQKMLRTNVRKIARLSINTIPKDDLHKSRDTLLKLDSLFSGKDTTVGDIPITNTSRHPKGRLYAYFETAKAFIEQGGSQISSTPSYGFIMAAIAIGICSQHPDFKEILLGMIYQACPFLLPFCPSPSSARDETDYLKSLGYKVTDGKVEDQKYYLKRITGIIRFYACLAVSPVPNPSLNHPFSLENLWILLATMSMMSPIRDISAGIVHEVLVDIGEEGASFTRLKVFLEIALTKMEFNDPVGILSSWN</sequence>
<dbReference type="AlphaFoldDB" id="A0A7I8VW42"/>
<accession>A0A7I8VW42</accession>
<evidence type="ECO:0000256" key="2">
    <source>
        <dbReference type="ARBA" id="ARBA00011056"/>
    </source>
</evidence>
<comment type="subcellular location">
    <subcellularLocation>
        <location evidence="1">Nucleus</location>
        <location evidence="1">Nuclear pore complex</location>
    </subcellularLocation>
</comment>
<gene>
    <name evidence="14" type="ORF">DGYR_LOCUS8118</name>
</gene>
<evidence type="ECO:0000256" key="12">
    <source>
        <dbReference type="ARBA" id="ARBA00030897"/>
    </source>
</evidence>
<keyword evidence="6" id="KW-0811">Translocation</keyword>
<dbReference type="GO" id="GO:0016973">
    <property type="term" value="P:poly(A)+ mRNA export from nucleus"/>
    <property type="evidence" value="ECO:0007669"/>
    <property type="project" value="InterPro"/>
</dbReference>
<evidence type="ECO:0000256" key="11">
    <source>
        <dbReference type="ARBA" id="ARBA00029983"/>
    </source>
</evidence>
<organism evidence="14 15">
    <name type="scientific">Dimorphilus gyrociliatus</name>
    <dbReference type="NCBI Taxonomy" id="2664684"/>
    <lineage>
        <taxon>Eukaryota</taxon>
        <taxon>Metazoa</taxon>
        <taxon>Spiralia</taxon>
        <taxon>Lophotrochozoa</taxon>
        <taxon>Annelida</taxon>
        <taxon>Polychaeta</taxon>
        <taxon>Polychaeta incertae sedis</taxon>
        <taxon>Dinophilidae</taxon>
        <taxon>Dimorphilus</taxon>
    </lineage>
</organism>
<evidence type="ECO:0000256" key="4">
    <source>
        <dbReference type="ARBA" id="ARBA00022816"/>
    </source>
</evidence>
<keyword evidence="15" id="KW-1185">Reference proteome</keyword>
<evidence type="ECO:0000256" key="3">
    <source>
        <dbReference type="ARBA" id="ARBA00022448"/>
    </source>
</evidence>
<keyword evidence="3" id="KW-0813">Transport</keyword>